<dbReference type="GO" id="GO:0003677">
    <property type="term" value="F:DNA binding"/>
    <property type="evidence" value="ECO:0007669"/>
    <property type="project" value="UniProtKB-KW"/>
</dbReference>
<dbReference type="InterPro" id="IPR001138">
    <property type="entry name" value="Zn2Cys6_DnaBD"/>
</dbReference>
<dbReference type="GO" id="GO:0000981">
    <property type="term" value="F:DNA-binding transcription factor activity, RNA polymerase II-specific"/>
    <property type="evidence" value="ECO:0007669"/>
    <property type="project" value="InterPro"/>
</dbReference>
<keyword evidence="8" id="KW-1185">Reference proteome</keyword>
<comment type="subcellular location">
    <subcellularLocation>
        <location evidence="1">Nucleus</location>
    </subcellularLocation>
</comment>
<dbReference type="AlphaFoldDB" id="A0A367JKQ2"/>
<dbReference type="Gene3D" id="4.10.240.10">
    <property type="entry name" value="Zn(2)-C6 fungal-type DNA-binding domain"/>
    <property type="match status" value="1"/>
</dbReference>
<comment type="caution">
    <text evidence="7">The sequence shown here is derived from an EMBL/GenBank/DDBJ whole genome shotgun (WGS) entry which is preliminary data.</text>
</comment>
<organism evidence="7 8">
    <name type="scientific">Rhizopus azygosporus</name>
    <name type="common">Rhizopus microsporus var. azygosporus</name>
    <dbReference type="NCBI Taxonomy" id="86630"/>
    <lineage>
        <taxon>Eukaryota</taxon>
        <taxon>Fungi</taxon>
        <taxon>Fungi incertae sedis</taxon>
        <taxon>Mucoromycota</taxon>
        <taxon>Mucoromycotina</taxon>
        <taxon>Mucoromycetes</taxon>
        <taxon>Mucorales</taxon>
        <taxon>Mucorineae</taxon>
        <taxon>Rhizopodaceae</taxon>
        <taxon>Rhizopus</taxon>
    </lineage>
</organism>
<feature type="domain" description="Zn(2)-C6 fungal-type" evidence="6">
    <location>
        <begin position="18"/>
        <end position="47"/>
    </location>
</feature>
<dbReference type="PROSITE" id="PS00463">
    <property type="entry name" value="ZN2_CY6_FUNGAL_1"/>
    <property type="match status" value="1"/>
</dbReference>
<dbReference type="PANTHER" id="PTHR46910">
    <property type="entry name" value="TRANSCRIPTION FACTOR PDR1"/>
    <property type="match status" value="1"/>
</dbReference>
<evidence type="ECO:0000256" key="1">
    <source>
        <dbReference type="ARBA" id="ARBA00004123"/>
    </source>
</evidence>
<keyword evidence="4" id="KW-0539">Nucleus</keyword>
<dbReference type="GO" id="GO:0008270">
    <property type="term" value="F:zinc ion binding"/>
    <property type="evidence" value="ECO:0007669"/>
    <property type="project" value="InterPro"/>
</dbReference>
<dbReference type="InterPro" id="IPR036864">
    <property type="entry name" value="Zn2-C6_fun-type_DNA-bd_sf"/>
</dbReference>
<dbReference type="EMBL" id="PJQL01001112">
    <property type="protein sequence ID" value="RCH90496.1"/>
    <property type="molecule type" value="Genomic_DNA"/>
</dbReference>
<name>A0A367JKQ2_RHIAZ</name>
<evidence type="ECO:0000256" key="2">
    <source>
        <dbReference type="ARBA" id="ARBA00022723"/>
    </source>
</evidence>
<evidence type="ECO:0000256" key="3">
    <source>
        <dbReference type="ARBA" id="ARBA00023125"/>
    </source>
</evidence>
<dbReference type="PROSITE" id="PS50048">
    <property type="entry name" value="ZN2_CY6_FUNGAL_2"/>
    <property type="match status" value="1"/>
</dbReference>
<protein>
    <recommendedName>
        <fullName evidence="6">Zn(2)-C6 fungal-type domain-containing protein</fullName>
    </recommendedName>
</protein>
<accession>A0A367JKQ2</accession>
<gene>
    <name evidence="7" type="ORF">CU097_008221</name>
</gene>
<dbReference type="SMART" id="SM00066">
    <property type="entry name" value="GAL4"/>
    <property type="match status" value="1"/>
</dbReference>
<evidence type="ECO:0000259" key="6">
    <source>
        <dbReference type="PROSITE" id="PS50048"/>
    </source>
</evidence>
<evidence type="ECO:0000256" key="5">
    <source>
        <dbReference type="SAM" id="MobiDB-lite"/>
    </source>
</evidence>
<keyword evidence="2" id="KW-0479">Metal-binding</keyword>
<dbReference type="SUPFAM" id="SSF57701">
    <property type="entry name" value="Zn2/Cys6 DNA-binding domain"/>
    <property type="match status" value="1"/>
</dbReference>
<evidence type="ECO:0000256" key="4">
    <source>
        <dbReference type="ARBA" id="ARBA00023242"/>
    </source>
</evidence>
<dbReference type="InterPro" id="IPR050987">
    <property type="entry name" value="AtrR-like"/>
</dbReference>
<feature type="region of interest" description="Disordered" evidence="5">
    <location>
        <begin position="103"/>
        <end position="128"/>
    </location>
</feature>
<keyword evidence="3" id="KW-0238">DNA-binding</keyword>
<dbReference type="PANTHER" id="PTHR46910:SF3">
    <property type="entry name" value="HALOTOLERANCE PROTEIN 9-RELATED"/>
    <property type="match status" value="1"/>
</dbReference>
<evidence type="ECO:0000313" key="7">
    <source>
        <dbReference type="EMBL" id="RCH90496.1"/>
    </source>
</evidence>
<dbReference type="STRING" id="86630.A0A367JKQ2"/>
<sequence length="420" mass="47055">MPEEATEPPKKRAKIVSACAECRRKKTKCNGEQPCRNCQKSAVHCIYPSLQQDDKRNGPTRAALESIEERLKNIEDMLRAVLSNQHTIDPTFQRLPSIHNLSASSAYDNNNSSSSNNNSNDNNDNNNKYIAEGVRVKGGSSGKLRELQKANKKTDCKAKLKATCLKSDPNSVETVHIGVHNHEIGGAEDLKYAPLSKEKKEIIMHRLRDGYSKRDCRITIQKGFHKLTRDFLMLPEDSNSQVLHRDKIVHQYEVYNSGIMHTIVARHPTIGTGCPVAYMFTEDHSMAAVSVFLSFVKNDIGVITLEKITINVSTTEHAAITTVHSEAAVQWCLFHVSRAWMGKIRELIKLESSALNNQVHRAIIADLTALMWEKPISVLVDDVEPDYIDSICKITLNVDRMGLEERRRANATGATLGRCL</sequence>
<dbReference type="Pfam" id="PF00172">
    <property type="entry name" value="Zn_clus"/>
    <property type="match status" value="1"/>
</dbReference>
<reference evidence="7 8" key="1">
    <citation type="journal article" date="2018" name="G3 (Bethesda)">
        <title>Phylogenetic and Phylogenomic Definition of Rhizopus Species.</title>
        <authorList>
            <person name="Gryganskyi A.P."/>
            <person name="Golan J."/>
            <person name="Dolatabadi S."/>
            <person name="Mondo S."/>
            <person name="Robb S."/>
            <person name="Idnurm A."/>
            <person name="Muszewska A."/>
            <person name="Steczkiewicz K."/>
            <person name="Masonjones S."/>
            <person name="Liao H.L."/>
            <person name="Gajdeczka M.T."/>
            <person name="Anike F."/>
            <person name="Vuek A."/>
            <person name="Anishchenko I.M."/>
            <person name="Voigt K."/>
            <person name="de Hoog G.S."/>
            <person name="Smith M.E."/>
            <person name="Heitman J."/>
            <person name="Vilgalys R."/>
            <person name="Stajich J.E."/>
        </authorList>
    </citation>
    <scope>NUCLEOTIDE SEQUENCE [LARGE SCALE GENOMIC DNA]</scope>
    <source>
        <strain evidence="7 8">CBS 357.93</strain>
    </source>
</reference>
<dbReference type="GO" id="GO:0005634">
    <property type="term" value="C:nucleus"/>
    <property type="evidence" value="ECO:0007669"/>
    <property type="project" value="UniProtKB-SubCell"/>
</dbReference>
<dbReference type="OrthoDB" id="2287514at2759"/>
<dbReference type="Proteomes" id="UP000252139">
    <property type="component" value="Unassembled WGS sequence"/>
</dbReference>
<proteinExistence type="predicted"/>
<evidence type="ECO:0000313" key="8">
    <source>
        <dbReference type="Proteomes" id="UP000252139"/>
    </source>
</evidence>
<feature type="compositionally biased region" description="Low complexity" evidence="5">
    <location>
        <begin position="108"/>
        <end position="127"/>
    </location>
</feature>
<dbReference type="CDD" id="cd00067">
    <property type="entry name" value="GAL4"/>
    <property type="match status" value="1"/>
</dbReference>